<keyword evidence="3" id="KW-0723">Serine/threonine-protein kinase</keyword>
<evidence type="ECO:0000256" key="8">
    <source>
        <dbReference type="ARBA" id="ARBA00039266"/>
    </source>
</evidence>
<keyword evidence="6" id="KW-0418">Kinase</keyword>
<evidence type="ECO:0000313" key="13">
    <source>
        <dbReference type="EMBL" id="CAG8139032.1"/>
    </source>
</evidence>
<evidence type="ECO:0000256" key="7">
    <source>
        <dbReference type="ARBA" id="ARBA00022840"/>
    </source>
</evidence>
<evidence type="ECO:0000256" key="9">
    <source>
        <dbReference type="ARBA" id="ARBA00047811"/>
    </source>
</evidence>
<dbReference type="InterPro" id="IPR000719">
    <property type="entry name" value="Prot_kinase_dom"/>
</dbReference>
<protein>
    <recommendedName>
        <fullName evidence="8">Cyclin-dependent kinase 1</fullName>
        <ecNumber evidence="2">2.7.11.22</ecNumber>
    </recommendedName>
</protein>
<dbReference type="AlphaFoldDB" id="A0A9W4HVN6"/>
<evidence type="ECO:0000313" key="14">
    <source>
        <dbReference type="Proteomes" id="UP001153461"/>
    </source>
</evidence>
<dbReference type="EMBL" id="CAJVNV010000273">
    <property type="protein sequence ID" value="CAG8139032.1"/>
    <property type="molecule type" value="Genomic_DNA"/>
</dbReference>
<comment type="catalytic activity">
    <reaction evidence="10">
        <text>L-seryl-[protein] + ATP = O-phospho-L-seryl-[protein] + ADP + H(+)</text>
        <dbReference type="Rhea" id="RHEA:17989"/>
        <dbReference type="Rhea" id="RHEA-COMP:9863"/>
        <dbReference type="Rhea" id="RHEA-COMP:11604"/>
        <dbReference type="ChEBI" id="CHEBI:15378"/>
        <dbReference type="ChEBI" id="CHEBI:29999"/>
        <dbReference type="ChEBI" id="CHEBI:30616"/>
        <dbReference type="ChEBI" id="CHEBI:83421"/>
        <dbReference type="ChEBI" id="CHEBI:456216"/>
        <dbReference type="EC" id="2.7.11.22"/>
    </reaction>
</comment>
<keyword evidence="7 11" id="KW-0067">ATP-binding</keyword>
<dbReference type="PROSITE" id="PS00107">
    <property type="entry name" value="PROTEIN_KINASE_ATP"/>
    <property type="match status" value="1"/>
</dbReference>
<dbReference type="GO" id="GO:0005634">
    <property type="term" value="C:nucleus"/>
    <property type="evidence" value="ECO:0007669"/>
    <property type="project" value="TreeGrafter"/>
</dbReference>
<name>A0A9W4HVN6_PENNA</name>
<dbReference type="SUPFAM" id="SSF56112">
    <property type="entry name" value="Protein kinase-like (PK-like)"/>
    <property type="match status" value="1"/>
</dbReference>
<dbReference type="Proteomes" id="UP001153461">
    <property type="component" value="Unassembled WGS sequence"/>
</dbReference>
<keyword evidence="4" id="KW-0808">Transferase</keyword>
<comment type="caution">
    <text evidence="13">The sequence shown here is derived from an EMBL/GenBank/DDBJ whole genome shotgun (WGS) entry which is preliminary data.</text>
</comment>
<dbReference type="GO" id="GO:0000082">
    <property type="term" value="P:G1/S transition of mitotic cell cycle"/>
    <property type="evidence" value="ECO:0007669"/>
    <property type="project" value="TreeGrafter"/>
</dbReference>
<dbReference type="PANTHER" id="PTHR24056">
    <property type="entry name" value="CELL DIVISION PROTEIN KINASE"/>
    <property type="match status" value="1"/>
</dbReference>
<dbReference type="GO" id="GO:0010468">
    <property type="term" value="P:regulation of gene expression"/>
    <property type="evidence" value="ECO:0007669"/>
    <property type="project" value="TreeGrafter"/>
</dbReference>
<comment type="catalytic activity">
    <reaction evidence="9">
        <text>L-threonyl-[protein] + ATP = O-phospho-L-threonyl-[protein] + ADP + H(+)</text>
        <dbReference type="Rhea" id="RHEA:46608"/>
        <dbReference type="Rhea" id="RHEA-COMP:11060"/>
        <dbReference type="Rhea" id="RHEA-COMP:11605"/>
        <dbReference type="ChEBI" id="CHEBI:15378"/>
        <dbReference type="ChEBI" id="CHEBI:30013"/>
        <dbReference type="ChEBI" id="CHEBI:30616"/>
        <dbReference type="ChEBI" id="CHEBI:61977"/>
        <dbReference type="ChEBI" id="CHEBI:456216"/>
        <dbReference type="EC" id="2.7.11.22"/>
    </reaction>
</comment>
<dbReference type="FunFam" id="3.30.200.20:FF:000599">
    <property type="entry name" value="Cyclin-dependent kinase 2"/>
    <property type="match status" value="1"/>
</dbReference>
<feature type="binding site" evidence="11">
    <location>
        <position position="34"/>
    </location>
    <ligand>
        <name>ATP</name>
        <dbReference type="ChEBI" id="CHEBI:30616"/>
    </ligand>
</feature>
<evidence type="ECO:0000256" key="2">
    <source>
        <dbReference type="ARBA" id="ARBA00012425"/>
    </source>
</evidence>
<dbReference type="PROSITE" id="PS50011">
    <property type="entry name" value="PROTEIN_KINASE_DOM"/>
    <property type="match status" value="1"/>
</dbReference>
<evidence type="ECO:0000256" key="5">
    <source>
        <dbReference type="ARBA" id="ARBA00022741"/>
    </source>
</evidence>
<evidence type="ECO:0000256" key="10">
    <source>
        <dbReference type="ARBA" id="ARBA00048367"/>
    </source>
</evidence>
<dbReference type="EC" id="2.7.11.22" evidence="2"/>
<comment type="similarity">
    <text evidence="1">Belongs to the protein kinase superfamily. CMGC Ser/Thr protein kinase family. CDC2/CDKX subfamily.</text>
</comment>
<dbReference type="PANTHER" id="PTHR24056:SF254">
    <property type="entry name" value="CYCLIN-DEPENDENT KINASE 2"/>
    <property type="match status" value="1"/>
</dbReference>
<proteinExistence type="inferred from homology"/>
<evidence type="ECO:0000256" key="6">
    <source>
        <dbReference type="ARBA" id="ARBA00022777"/>
    </source>
</evidence>
<dbReference type="GO" id="GO:0030332">
    <property type="term" value="F:cyclin binding"/>
    <property type="evidence" value="ECO:0007669"/>
    <property type="project" value="TreeGrafter"/>
</dbReference>
<dbReference type="OrthoDB" id="2234316at2759"/>
<feature type="domain" description="Protein kinase" evidence="12">
    <location>
        <begin position="4"/>
        <end position="87"/>
    </location>
</feature>
<dbReference type="GO" id="GO:0010389">
    <property type="term" value="P:regulation of G2/M transition of mitotic cell cycle"/>
    <property type="evidence" value="ECO:0007669"/>
    <property type="project" value="TreeGrafter"/>
</dbReference>
<dbReference type="Gene3D" id="3.30.200.20">
    <property type="entry name" value="Phosphorylase Kinase, domain 1"/>
    <property type="match status" value="1"/>
</dbReference>
<evidence type="ECO:0000259" key="12">
    <source>
        <dbReference type="PROSITE" id="PS50011"/>
    </source>
</evidence>
<evidence type="ECO:0000256" key="1">
    <source>
        <dbReference type="ARBA" id="ARBA00006485"/>
    </source>
</evidence>
<dbReference type="GO" id="GO:0005524">
    <property type="term" value="F:ATP binding"/>
    <property type="evidence" value="ECO:0007669"/>
    <property type="project" value="UniProtKB-UniRule"/>
</dbReference>
<accession>A0A9W4HVN6</accession>
<dbReference type="InterPro" id="IPR050108">
    <property type="entry name" value="CDK"/>
</dbReference>
<dbReference type="Pfam" id="PF00069">
    <property type="entry name" value="Pkinase"/>
    <property type="match status" value="1"/>
</dbReference>
<dbReference type="InterPro" id="IPR011009">
    <property type="entry name" value="Kinase-like_dom_sf"/>
</dbReference>
<dbReference type="GO" id="GO:0007165">
    <property type="term" value="P:signal transduction"/>
    <property type="evidence" value="ECO:0007669"/>
    <property type="project" value="TreeGrafter"/>
</dbReference>
<gene>
    <name evidence="13" type="ORF">PNAL_LOCUS5767</name>
</gene>
<dbReference type="GO" id="GO:0000307">
    <property type="term" value="C:cyclin-dependent protein kinase holoenzyme complex"/>
    <property type="evidence" value="ECO:0007669"/>
    <property type="project" value="TreeGrafter"/>
</dbReference>
<sequence>MENYQKIETVGEGTYGVVYKARELHHPCHIVALKEFRLEAEDEGVPSTTIPEISLLKEIQDPDIVQLLDIVHAGGHSLYLVISSTSI</sequence>
<dbReference type="InterPro" id="IPR017441">
    <property type="entry name" value="Protein_kinase_ATP_BS"/>
</dbReference>
<evidence type="ECO:0000256" key="3">
    <source>
        <dbReference type="ARBA" id="ARBA00022527"/>
    </source>
</evidence>
<evidence type="ECO:0000256" key="4">
    <source>
        <dbReference type="ARBA" id="ARBA00022679"/>
    </source>
</evidence>
<dbReference type="GO" id="GO:0005737">
    <property type="term" value="C:cytoplasm"/>
    <property type="evidence" value="ECO:0007669"/>
    <property type="project" value="TreeGrafter"/>
</dbReference>
<dbReference type="GO" id="GO:0004693">
    <property type="term" value="F:cyclin-dependent protein serine/threonine kinase activity"/>
    <property type="evidence" value="ECO:0007669"/>
    <property type="project" value="UniProtKB-EC"/>
</dbReference>
<reference evidence="13" key="1">
    <citation type="submission" date="2021-07" db="EMBL/GenBank/DDBJ databases">
        <authorList>
            <person name="Branca A.L. A."/>
        </authorList>
    </citation>
    <scope>NUCLEOTIDE SEQUENCE</scope>
</reference>
<organism evidence="13 14">
    <name type="scientific">Penicillium nalgiovense</name>
    <dbReference type="NCBI Taxonomy" id="60175"/>
    <lineage>
        <taxon>Eukaryota</taxon>
        <taxon>Fungi</taxon>
        <taxon>Dikarya</taxon>
        <taxon>Ascomycota</taxon>
        <taxon>Pezizomycotina</taxon>
        <taxon>Eurotiomycetes</taxon>
        <taxon>Eurotiomycetidae</taxon>
        <taxon>Eurotiales</taxon>
        <taxon>Aspergillaceae</taxon>
        <taxon>Penicillium</taxon>
    </lineage>
</organism>
<evidence type="ECO:0000256" key="11">
    <source>
        <dbReference type="PROSITE-ProRule" id="PRU10141"/>
    </source>
</evidence>
<keyword evidence="5 11" id="KW-0547">Nucleotide-binding</keyword>